<protein>
    <submittedName>
        <fullName evidence="3">Glycosyltransferase family 4 protein</fullName>
    </submittedName>
</protein>
<feature type="domain" description="Glycosyltransferase subfamily 4-like N-terminal" evidence="2">
    <location>
        <begin position="13"/>
        <end position="180"/>
    </location>
</feature>
<reference evidence="4" key="1">
    <citation type="submission" date="2017-09" db="EMBL/GenBank/DDBJ databases">
        <title>Depth-based differentiation of microbial function through sediment-hosted aquifers and enrichment of novel symbionts in the deep terrestrial subsurface.</title>
        <authorList>
            <person name="Probst A.J."/>
            <person name="Ladd B."/>
            <person name="Jarett J.K."/>
            <person name="Geller-Mcgrath D.E."/>
            <person name="Sieber C.M.K."/>
            <person name="Emerson J.B."/>
            <person name="Anantharaman K."/>
            <person name="Thomas B.C."/>
            <person name="Malmstrom R."/>
            <person name="Stieglmeier M."/>
            <person name="Klingl A."/>
            <person name="Woyke T."/>
            <person name="Ryan C.M."/>
            <person name="Banfield J.F."/>
        </authorList>
    </citation>
    <scope>NUCLEOTIDE SEQUENCE [LARGE SCALE GENOMIC DNA]</scope>
</reference>
<dbReference type="Gene3D" id="3.40.50.2000">
    <property type="entry name" value="Glycogen Phosphorylase B"/>
    <property type="match status" value="2"/>
</dbReference>
<dbReference type="Pfam" id="PF00534">
    <property type="entry name" value="Glycos_transf_1"/>
    <property type="match status" value="1"/>
</dbReference>
<dbReference type="InterPro" id="IPR050194">
    <property type="entry name" value="Glycosyltransferase_grp1"/>
</dbReference>
<feature type="domain" description="Glycosyl transferase family 1" evidence="1">
    <location>
        <begin position="207"/>
        <end position="334"/>
    </location>
</feature>
<evidence type="ECO:0000313" key="4">
    <source>
        <dbReference type="Proteomes" id="UP000229894"/>
    </source>
</evidence>
<evidence type="ECO:0000313" key="3">
    <source>
        <dbReference type="EMBL" id="PIV10211.1"/>
    </source>
</evidence>
<comment type="caution">
    <text evidence="3">The sequence shown here is derived from an EMBL/GenBank/DDBJ whole genome shotgun (WGS) entry which is preliminary data.</text>
</comment>
<sequence length="386" mass="44433">MRVALVHDYLIRFGGAERVLLNLRKIFPQADVFTLLYNKEKMGKYFPDVKIRTSFLQSLPLARKYHRFLAPFIPAAVESLDLREYDLVISSASAFIKGLVLRPKTIHICYCHNPTRFLWDYGPAYNGGSSFLRKILCHYLRLWDRAAANRVDYFLANSKHTAQRIRKYYGREAKIIYPPVQKTAKVAFSDTSLLRQGVVRKDNPLNEYFLIVSQLTPYKRIDLAIDAFNKLELPLVIIGQGRDRKRLEKMAYSNIKFLGWQSDGVIKEYFQNCAAFIFPGEDDFGIAPVEAMSYGRPVLAYRQGGATETILEGITGEFFDDPAAESLADGLRRLRLNLKNYSPLVIRKRAELFSPERFEKSIKEFVIEKIEQSKKESEGLCDIVKI</sequence>
<keyword evidence="3" id="KW-0808">Transferase</keyword>
<gene>
    <name evidence="3" type="ORF">COS49_01740</name>
</gene>
<organism evidence="3 4">
    <name type="scientific">Candidatus Portnoybacteria bacterium CG03_land_8_20_14_0_80_41_10</name>
    <dbReference type="NCBI Taxonomy" id="1974808"/>
    <lineage>
        <taxon>Bacteria</taxon>
        <taxon>Candidatus Portnoyibacteriota</taxon>
    </lineage>
</organism>
<dbReference type="InterPro" id="IPR028098">
    <property type="entry name" value="Glyco_trans_4-like_N"/>
</dbReference>
<dbReference type="PANTHER" id="PTHR45947:SF3">
    <property type="entry name" value="SULFOQUINOVOSYL TRANSFERASE SQD2"/>
    <property type="match status" value="1"/>
</dbReference>
<dbReference type="GO" id="GO:0016757">
    <property type="term" value="F:glycosyltransferase activity"/>
    <property type="evidence" value="ECO:0007669"/>
    <property type="project" value="InterPro"/>
</dbReference>
<name>A0A2M7BUG9_9BACT</name>
<dbReference type="AlphaFoldDB" id="A0A2M7BUG9"/>
<dbReference type="PANTHER" id="PTHR45947">
    <property type="entry name" value="SULFOQUINOVOSYL TRANSFERASE SQD2"/>
    <property type="match status" value="1"/>
</dbReference>
<evidence type="ECO:0000259" key="2">
    <source>
        <dbReference type="Pfam" id="PF13439"/>
    </source>
</evidence>
<accession>A0A2M7BUG9</accession>
<dbReference type="Proteomes" id="UP000229894">
    <property type="component" value="Unassembled WGS sequence"/>
</dbReference>
<dbReference type="EMBL" id="PEUX01000036">
    <property type="protein sequence ID" value="PIV10211.1"/>
    <property type="molecule type" value="Genomic_DNA"/>
</dbReference>
<dbReference type="InterPro" id="IPR001296">
    <property type="entry name" value="Glyco_trans_1"/>
</dbReference>
<proteinExistence type="predicted"/>
<dbReference type="Pfam" id="PF13439">
    <property type="entry name" value="Glyco_transf_4"/>
    <property type="match status" value="1"/>
</dbReference>
<evidence type="ECO:0000259" key="1">
    <source>
        <dbReference type="Pfam" id="PF00534"/>
    </source>
</evidence>
<dbReference type="SUPFAM" id="SSF53756">
    <property type="entry name" value="UDP-Glycosyltransferase/glycogen phosphorylase"/>
    <property type="match status" value="1"/>
</dbReference>